<evidence type="ECO:0000313" key="2">
    <source>
        <dbReference type="EMBL" id="TFK50841.1"/>
    </source>
</evidence>
<gene>
    <name evidence="2" type="ORF">OE88DRAFT_1659944</name>
</gene>
<evidence type="ECO:0000256" key="1">
    <source>
        <dbReference type="SAM" id="SignalP"/>
    </source>
</evidence>
<proteinExistence type="predicted"/>
<evidence type="ECO:0000313" key="3">
    <source>
        <dbReference type="Proteomes" id="UP000305948"/>
    </source>
</evidence>
<keyword evidence="3" id="KW-1185">Reference proteome</keyword>
<feature type="signal peptide" evidence="1">
    <location>
        <begin position="1"/>
        <end position="21"/>
    </location>
</feature>
<evidence type="ECO:0008006" key="4">
    <source>
        <dbReference type="Google" id="ProtNLM"/>
    </source>
</evidence>
<reference evidence="2 3" key="1">
    <citation type="journal article" date="2019" name="Nat. Ecol. Evol.">
        <title>Megaphylogeny resolves global patterns of mushroom evolution.</title>
        <authorList>
            <person name="Varga T."/>
            <person name="Krizsan K."/>
            <person name="Foldi C."/>
            <person name="Dima B."/>
            <person name="Sanchez-Garcia M."/>
            <person name="Sanchez-Ramirez S."/>
            <person name="Szollosi G.J."/>
            <person name="Szarkandi J.G."/>
            <person name="Papp V."/>
            <person name="Albert L."/>
            <person name="Andreopoulos W."/>
            <person name="Angelini C."/>
            <person name="Antonin V."/>
            <person name="Barry K.W."/>
            <person name="Bougher N.L."/>
            <person name="Buchanan P."/>
            <person name="Buyck B."/>
            <person name="Bense V."/>
            <person name="Catcheside P."/>
            <person name="Chovatia M."/>
            <person name="Cooper J."/>
            <person name="Damon W."/>
            <person name="Desjardin D."/>
            <person name="Finy P."/>
            <person name="Geml J."/>
            <person name="Haridas S."/>
            <person name="Hughes K."/>
            <person name="Justo A."/>
            <person name="Karasinski D."/>
            <person name="Kautmanova I."/>
            <person name="Kiss B."/>
            <person name="Kocsube S."/>
            <person name="Kotiranta H."/>
            <person name="LaButti K.M."/>
            <person name="Lechner B.E."/>
            <person name="Liimatainen K."/>
            <person name="Lipzen A."/>
            <person name="Lukacs Z."/>
            <person name="Mihaltcheva S."/>
            <person name="Morgado L.N."/>
            <person name="Niskanen T."/>
            <person name="Noordeloos M.E."/>
            <person name="Ohm R.A."/>
            <person name="Ortiz-Santana B."/>
            <person name="Ovrebo C."/>
            <person name="Racz N."/>
            <person name="Riley R."/>
            <person name="Savchenko A."/>
            <person name="Shiryaev A."/>
            <person name="Soop K."/>
            <person name="Spirin V."/>
            <person name="Szebenyi C."/>
            <person name="Tomsovsky M."/>
            <person name="Tulloss R.E."/>
            <person name="Uehling J."/>
            <person name="Grigoriev I.V."/>
            <person name="Vagvolgyi C."/>
            <person name="Papp T."/>
            <person name="Martin F.M."/>
            <person name="Miettinen O."/>
            <person name="Hibbett D.S."/>
            <person name="Nagy L.G."/>
        </authorList>
    </citation>
    <scope>NUCLEOTIDE SEQUENCE [LARGE SCALE GENOMIC DNA]</scope>
    <source>
        <strain evidence="2 3">OMC1185</strain>
    </source>
</reference>
<dbReference type="EMBL" id="ML213512">
    <property type="protein sequence ID" value="TFK50841.1"/>
    <property type="molecule type" value="Genomic_DNA"/>
</dbReference>
<feature type="chain" id="PRO_5022842638" description="Acid protease" evidence="1">
    <location>
        <begin position="22"/>
        <end position="283"/>
    </location>
</feature>
<accession>A0A5C3NAH8</accession>
<name>A0A5C3NAH8_9AGAM</name>
<organism evidence="2 3">
    <name type="scientific">Heliocybe sulcata</name>
    <dbReference type="NCBI Taxonomy" id="5364"/>
    <lineage>
        <taxon>Eukaryota</taxon>
        <taxon>Fungi</taxon>
        <taxon>Dikarya</taxon>
        <taxon>Basidiomycota</taxon>
        <taxon>Agaricomycotina</taxon>
        <taxon>Agaricomycetes</taxon>
        <taxon>Gloeophyllales</taxon>
        <taxon>Gloeophyllaceae</taxon>
        <taxon>Heliocybe</taxon>
    </lineage>
</organism>
<keyword evidence="1" id="KW-0732">Signal</keyword>
<dbReference type="STRING" id="5364.A0A5C3NAH8"/>
<dbReference type="Proteomes" id="UP000305948">
    <property type="component" value="Unassembled WGS sequence"/>
</dbReference>
<dbReference type="AlphaFoldDB" id="A0A5C3NAH8"/>
<protein>
    <recommendedName>
        <fullName evidence="4">Acid protease</fullName>
    </recommendedName>
</protein>
<sequence length="283" mass="29561">MLYDKAILAIFLTAATTLVQGAPEGPTKTLAARDYASINPTGLSLRSLDGDGSSFGKRLTNAQRLARGLPLRKPRRVQARQATPSSCPTISHTGTIRVTDIDAGGVLGYVSSTPNIFGEYELATTASGALRVSFGTSSCLSSAVYSQFDVTTENGISNFPLLGFMTGFANTNYGIGSGSSNYAYLGGVTQTPEGSPAIQQANSFSAASGIPDGVESAVWTWEPSSNALTVQWINTDGSSPTTYLAYLAGDAAIILTGDLGTFRNIFGSATRIAFTFVPDSIVY</sequence>
<dbReference type="OrthoDB" id="4584900at2759"/>